<dbReference type="Proteomes" id="UP000580250">
    <property type="component" value="Unassembled WGS sequence"/>
</dbReference>
<accession>A0A6V7UT72</accession>
<protein>
    <submittedName>
        <fullName evidence="2">Uncharacterized protein</fullName>
    </submittedName>
</protein>
<proteinExistence type="predicted"/>
<evidence type="ECO:0000313" key="3">
    <source>
        <dbReference type="Proteomes" id="UP000580250"/>
    </source>
</evidence>
<name>A0A6V7UT72_MELEN</name>
<dbReference type="EMBL" id="CAJEWN010000106">
    <property type="protein sequence ID" value="CAD2164975.1"/>
    <property type="molecule type" value="Genomic_DNA"/>
</dbReference>
<keyword evidence="1" id="KW-0472">Membrane</keyword>
<keyword evidence="1" id="KW-1133">Transmembrane helix</keyword>
<feature type="transmembrane region" description="Helical" evidence="1">
    <location>
        <begin position="37"/>
        <end position="57"/>
    </location>
</feature>
<gene>
    <name evidence="2" type="ORF">MENT_LOCUS16885</name>
</gene>
<reference evidence="2 3" key="1">
    <citation type="submission" date="2020-08" db="EMBL/GenBank/DDBJ databases">
        <authorList>
            <person name="Koutsovoulos G."/>
            <person name="Danchin GJ E."/>
        </authorList>
    </citation>
    <scope>NUCLEOTIDE SEQUENCE [LARGE SCALE GENOMIC DNA]</scope>
</reference>
<evidence type="ECO:0000313" key="2">
    <source>
        <dbReference type="EMBL" id="CAD2164975.1"/>
    </source>
</evidence>
<keyword evidence="1" id="KW-0812">Transmembrane</keyword>
<sequence length="92" mass="10653">MLLVLYLTLICTALLIFFFFFLIFAQNHYKTVPSYSFLTFLPNFVFQFLPSFNFLLLPPPFNSSPSTSFFLSGNILNIFTKCAMRAFPLKSI</sequence>
<feature type="transmembrane region" description="Helical" evidence="1">
    <location>
        <begin position="6"/>
        <end position="25"/>
    </location>
</feature>
<dbReference type="AlphaFoldDB" id="A0A6V7UT72"/>
<organism evidence="2 3">
    <name type="scientific">Meloidogyne enterolobii</name>
    <name type="common">Root-knot nematode worm</name>
    <name type="synonym">Meloidogyne mayaguensis</name>
    <dbReference type="NCBI Taxonomy" id="390850"/>
    <lineage>
        <taxon>Eukaryota</taxon>
        <taxon>Metazoa</taxon>
        <taxon>Ecdysozoa</taxon>
        <taxon>Nematoda</taxon>
        <taxon>Chromadorea</taxon>
        <taxon>Rhabditida</taxon>
        <taxon>Tylenchina</taxon>
        <taxon>Tylenchomorpha</taxon>
        <taxon>Tylenchoidea</taxon>
        <taxon>Meloidogynidae</taxon>
        <taxon>Meloidogyninae</taxon>
        <taxon>Meloidogyne</taxon>
    </lineage>
</organism>
<evidence type="ECO:0000256" key="1">
    <source>
        <dbReference type="SAM" id="Phobius"/>
    </source>
</evidence>
<comment type="caution">
    <text evidence="2">The sequence shown here is derived from an EMBL/GenBank/DDBJ whole genome shotgun (WGS) entry which is preliminary data.</text>
</comment>